<dbReference type="SMART" id="SM00239">
    <property type="entry name" value="C2"/>
    <property type="match status" value="1"/>
</dbReference>
<dbReference type="InterPro" id="IPR000008">
    <property type="entry name" value="C2_dom"/>
</dbReference>
<dbReference type="InterPro" id="IPR035892">
    <property type="entry name" value="C2_domain_sf"/>
</dbReference>
<evidence type="ECO:0000256" key="1">
    <source>
        <dbReference type="ARBA" id="ARBA00004370"/>
    </source>
</evidence>
<protein>
    <recommendedName>
        <fullName evidence="8">C2 domain-containing protein</fullName>
    </recommendedName>
</protein>
<sequence>MSFAPSESSPSSSDASSSISRGRTRASGHRRIKSDLNSHPPSEAVQFLITSPSIPCSTPSSAITLLQSCLTSSLITRHSSRLQPKRSHLKHIKPKIVFEDDSSLYGVNLVKVLEWKVEIKVGGIEEVERRDYYVKVGIGDESHNSKVQMRTTSPTFNEIFTFGVTSVPSSQLKIHLYSYDPILSDSLIASGRISLKNFTTGKITLSTPKSTFHSSLSLQITSLKNITTPHTSSQPIPLKIHCYIYESCDVSNGHLAAIDMKIGSGLGLQWWNRVSLGGGGGVVGTEFRRKEGKGNENKTTFNTHLSLSTSLSPSHSSLRLIVHQKALYDLNERAVSAVSIPTKLVPVFGEGVKVVIPRPEGAGWGDEEIFEDVRIERTVQINGDSNDDTLFHPGSRFSLSKIPFIGSLFMNVKTLVKPPKPHKPSPSNSTTKKLTPKILPLSTLAAVGQNRLISNGSLKLIIWITVPPLSPMGPPLPEPPSPLQTIDFPLPLSNSLIDEIVPFGYKRVRRALLCKESKFMKEHWERRGVKDVEEGEWRFMKGEEEEIGEDVQIGSPEYNVDIPDSLTGKSHALRTISYTMPKTSIVKANKVTEYWKLTFHSTSGFIVEVSTLTPHVPFGSSFTTNVLYCIEKRSVESTWVSISSCVKFKGKRPFIAGQIEGGEGDGREF</sequence>
<dbReference type="AlphaFoldDB" id="A0A9W7FAV1"/>
<evidence type="ECO:0000259" key="4">
    <source>
        <dbReference type="PROSITE" id="PS50004"/>
    </source>
</evidence>
<dbReference type="GO" id="GO:0016020">
    <property type="term" value="C:membrane"/>
    <property type="evidence" value="ECO:0007669"/>
    <property type="project" value="UniProtKB-SubCell"/>
</dbReference>
<keyword evidence="2" id="KW-0472">Membrane</keyword>
<dbReference type="CDD" id="cd00030">
    <property type="entry name" value="C2"/>
    <property type="match status" value="1"/>
</dbReference>
<dbReference type="Gene3D" id="2.60.40.150">
    <property type="entry name" value="C2 domain"/>
    <property type="match status" value="1"/>
</dbReference>
<gene>
    <name evidence="6" type="ORF">TrLO_g4669</name>
</gene>
<keyword evidence="7" id="KW-1185">Reference proteome</keyword>
<dbReference type="OrthoDB" id="205935at2759"/>
<evidence type="ECO:0000259" key="5">
    <source>
        <dbReference type="PROSITE" id="PS51778"/>
    </source>
</evidence>
<dbReference type="PANTHER" id="PTHR46296">
    <property type="entry name" value="BNAA05G37250D PROTEIN"/>
    <property type="match status" value="1"/>
</dbReference>
<comment type="caution">
    <text evidence="6">The sequence shown here is derived from an EMBL/GenBank/DDBJ whole genome shotgun (WGS) entry which is preliminary data.</text>
</comment>
<dbReference type="Proteomes" id="UP001165122">
    <property type="component" value="Unassembled WGS sequence"/>
</dbReference>
<dbReference type="PROSITE" id="PS51778">
    <property type="entry name" value="VAST"/>
    <property type="match status" value="1"/>
</dbReference>
<comment type="subcellular location">
    <subcellularLocation>
        <location evidence="1">Membrane</location>
    </subcellularLocation>
</comment>
<feature type="domain" description="C2" evidence="4">
    <location>
        <begin position="90"/>
        <end position="209"/>
    </location>
</feature>
<organism evidence="6 7">
    <name type="scientific">Triparma laevis f. longispina</name>
    <dbReference type="NCBI Taxonomy" id="1714387"/>
    <lineage>
        <taxon>Eukaryota</taxon>
        <taxon>Sar</taxon>
        <taxon>Stramenopiles</taxon>
        <taxon>Ochrophyta</taxon>
        <taxon>Bolidophyceae</taxon>
        <taxon>Parmales</taxon>
        <taxon>Triparmaceae</taxon>
        <taxon>Triparma</taxon>
    </lineage>
</organism>
<proteinExistence type="predicted"/>
<dbReference type="SUPFAM" id="SSF49562">
    <property type="entry name" value="C2 domain (Calcium/lipid-binding domain, CaLB)"/>
    <property type="match status" value="1"/>
</dbReference>
<accession>A0A9W7FAV1</accession>
<dbReference type="PANTHER" id="PTHR46296:SF8">
    <property type="entry name" value="OS06G0297800 PROTEIN"/>
    <property type="match status" value="1"/>
</dbReference>
<evidence type="ECO:0000313" key="7">
    <source>
        <dbReference type="Proteomes" id="UP001165122"/>
    </source>
</evidence>
<dbReference type="Pfam" id="PF16016">
    <property type="entry name" value="VASt"/>
    <property type="match status" value="1"/>
</dbReference>
<evidence type="ECO:0000256" key="2">
    <source>
        <dbReference type="ARBA" id="ARBA00023136"/>
    </source>
</evidence>
<reference evidence="7" key="1">
    <citation type="journal article" date="2023" name="Commun. Biol.">
        <title>Genome analysis of Parmales, the sister group of diatoms, reveals the evolutionary specialization of diatoms from phago-mixotrophs to photoautotrophs.</title>
        <authorList>
            <person name="Ban H."/>
            <person name="Sato S."/>
            <person name="Yoshikawa S."/>
            <person name="Yamada K."/>
            <person name="Nakamura Y."/>
            <person name="Ichinomiya M."/>
            <person name="Sato N."/>
            <person name="Blanc-Mathieu R."/>
            <person name="Endo H."/>
            <person name="Kuwata A."/>
            <person name="Ogata H."/>
        </authorList>
    </citation>
    <scope>NUCLEOTIDE SEQUENCE [LARGE SCALE GENOMIC DNA]</scope>
    <source>
        <strain evidence="7">NIES 3700</strain>
    </source>
</reference>
<name>A0A9W7FAV1_9STRA</name>
<feature type="compositionally biased region" description="Basic residues" evidence="3">
    <location>
        <begin position="22"/>
        <end position="32"/>
    </location>
</feature>
<evidence type="ECO:0008006" key="8">
    <source>
        <dbReference type="Google" id="ProtNLM"/>
    </source>
</evidence>
<dbReference type="PROSITE" id="PS50004">
    <property type="entry name" value="C2"/>
    <property type="match status" value="1"/>
</dbReference>
<evidence type="ECO:0000313" key="6">
    <source>
        <dbReference type="EMBL" id="GMI08498.1"/>
    </source>
</evidence>
<feature type="domain" description="VASt" evidence="5">
    <location>
        <begin position="492"/>
        <end position="669"/>
    </location>
</feature>
<dbReference type="Pfam" id="PF00168">
    <property type="entry name" value="C2"/>
    <property type="match status" value="1"/>
</dbReference>
<feature type="region of interest" description="Disordered" evidence="3">
    <location>
        <begin position="1"/>
        <end position="39"/>
    </location>
</feature>
<dbReference type="InterPro" id="IPR031968">
    <property type="entry name" value="VASt"/>
</dbReference>
<evidence type="ECO:0000256" key="3">
    <source>
        <dbReference type="SAM" id="MobiDB-lite"/>
    </source>
</evidence>
<feature type="compositionally biased region" description="Low complexity" evidence="3">
    <location>
        <begin position="1"/>
        <end position="20"/>
    </location>
</feature>
<dbReference type="InterPro" id="IPR044511">
    <property type="entry name" value="At1g03370/At5g50170-like"/>
</dbReference>
<dbReference type="EMBL" id="BRXW01000123">
    <property type="protein sequence ID" value="GMI08498.1"/>
    <property type="molecule type" value="Genomic_DNA"/>
</dbReference>